<organism evidence="2 3">
    <name type="scientific">Actinomyces bovis</name>
    <dbReference type="NCBI Taxonomy" id="1658"/>
    <lineage>
        <taxon>Bacteria</taxon>
        <taxon>Bacillati</taxon>
        <taxon>Actinomycetota</taxon>
        <taxon>Actinomycetes</taxon>
        <taxon>Actinomycetales</taxon>
        <taxon>Actinomycetaceae</taxon>
        <taxon>Actinomyces</taxon>
    </lineage>
</organism>
<dbReference type="Proteomes" id="UP000250006">
    <property type="component" value="Unassembled WGS sequence"/>
</dbReference>
<proteinExistence type="predicted"/>
<comment type="caution">
    <text evidence="2">The sequence shown here is derived from an EMBL/GenBank/DDBJ whole genome shotgun (WGS) entry which is preliminary data.</text>
</comment>
<keyword evidence="3" id="KW-1185">Reference proteome</keyword>
<evidence type="ECO:0000256" key="1">
    <source>
        <dbReference type="SAM" id="MobiDB-lite"/>
    </source>
</evidence>
<gene>
    <name evidence="2" type="ORF">NCTC11535_00985</name>
</gene>
<feature type="region of interest" description="Disordered" evidence="1">
    <location>
        <begin position="1"/>
        <end position="33"/>
    </location>
</feature>
<dbReference type="InterPro" id="IPR043777">
    <property type="entry name" value="DUF5719"/>
</dbReference>
<accession>A0ABY1VPF1</accession>
<dbReference type="RefSeq" id="WP_111836268.1">
    <property type="nucleotide sequence ID" value="NZ_UAPQ01000006.1"/>
</dbReference>
<dbReference type="EMBL" id="UAPQ01000006">
    <property type="protein sequence ID" value="SPT53322.1"/>
    <property type="molecule type" value="Genomic_DNA"/>
</dbReference>
<feature type="compositionally biased region" description="Basic and acidic residues" evidence="1">
    <location>
        <begin position="1"/>
        <end position="18"/>
    </location>
</feature>
<evidence type="ECO:0000313" key="3">
    <source>
        <dbReference type="Proteomes" id="UP000250006"/>
    </source>
</evidence>
<name>A0ABY1VPF1_9ACTO</name>
<protein>
    <submittedName>
        <fullName evidence="2">Nitrite reductase, copper-containing</fullName>
    </submittedName>
</protein>
<dbReference type="Pfam" id="PF18986">
    <property type="entry name" value="DUF5719"/>
    <property type="match status" value="1"/>
</dbReference>
<reference evidence="2 3" key="1">
    <citation type="submission" date="2018-06" db="EMBL/GenBank/DDBJ databases">
        <authorList>
            <consortium name="Pathogen Informatics"/>
            <person name="Doyle S."/>
        </authorList>
    </citation>
    <scope>NUCLEOTIDE SEQUENCE [LARGE SCALE GENOMIC DNA]</scope>
    <source>
        <strain evidence="2 3">NCTC11535</strain>
    </source>
</reference>
<sequence length="538" mass="54515">MAEPRKYRTSRTRSERIRTGRSRPGSQRPSIGKIWKDTRGSLRQAAPKTLKAALGPVTGLAMLAGLGGLALINPAVPVDPVRPVHSQPLAAPKQDHQLICPQAASNGLEVANYDAAKQATAVAVVPGAKASYREEALESGSFYELDSAEGGLLSIAQSGTALAEGTGHTATLFESGDLRGLAIAPCTAPRTAAWIVAGASRPGAYTELRLTNPGTTTVSASVTAYGATGLVDLPGGGQAVIAPGKTESVYLGTSDSVTADGRLAVQVVAEGGAVGVDLVEETLDGETPAGVEVIVPGADPATEQVVPGVVLVEPEKQGQGTGSAASSDQPLVRLVNPSTSSATVQVSLLGATGEQVLAGAEAIVVDPGAVFDVSLAGVEPGTYTLHTTSDMPVGAAVQLVRSAGEFPERSGALLHDRTWLQAANANLELGGNLTLPKHWGAESQLVIGNSAEASRVVTLRSLDGTWTQDVTLASGTTTTVTGLPEDLSVLQISADGEGCSAAAVVTMEVTGEEAGTLISAVPAVPGAQAQAARNILLH</sequence>
<evidence type="ECO:0000313" key="2">
    <source>
        <dbReference type="EMBL" id="SPT53322.1"/>
    </source>
</evidence>